<dbReference type="InterPro" id="IPR039421">
    <property type="entry name" value="Type_1_exporter"/>
</dbReference>
<evidence type="ECO:0000313" key="8">
    <source>
        <dbReference type="EMBL" id="CAF3869759.1"/>
    </source>
</evidence>
<evidence type="ECO:0000256" key="3">
    <source>
        <dbReference type="ARBA" id="ARBA00022989"/>
    </source>
</evidence>
<evidence type="ECO:0000256" key="5">
    <source>
        <dbReference type="SAM" id="Phobius"/>
    </source>
</evidence>
<evidence type="ECO:0000256" key="4">
    <source>
        <dbReference type="ARBA" id="ARBA00023136"/>
    </source>
</evidence>
<evidence type="ECO:0000313" key="7">
    <source>
        <dbReference type="EMBL" id="CAF1105127.1"/>
    </source>
</evidence>
<evidence type="ECO:0000313" key="9">
    <source>
        <dbReference type="Proteomes" id="UP000663829"/>
    </source>
</evidence>
<keyword evidence="9" id="KW-1185">Reference proteome</keyword>
<dbReference type="GO" id="GO:0005524">
    <property type="term" value="F:ATP binding"/>
    <property type="evidence" value="ECO:0007669"/>
    <property type="project" value="InterPro"/>
</dbReference>
<dbReference type="Pfam" id="PF00005">
    <property type="entry name" value="ABC_tran"/>
    <property type="match status" value="1"/>
</dbReference>
<dbReference type="Proteomes" id="UP000681722">
    <property type="component" value="Unassembled WGS sequence"/>
</dbReference>
<dbReference type="GO" id="GO:0090374">
    <property type="term" value="P:oligopeptide export from mitochondrion"/>
    <property type="evidence" value="ECO:0007669"/>
    <property type="project" value="TreeGrafter"/>
</dbReference>
<keyword evidence="2 5" id="KW-0812">Transmembrane</keyword>
<dbReference type="SUPFAM" id="SSF52540">
    <property type="entry name" value="P-loop containing nucleoside triphosphate hydrolases"/>
    <property type="match status" value="1"/>
</dbReference>
<evidence type="ECO:0000256" key="1">
    <source>
        <dbReference type="ARBA" id="ARBA00004141"/>
    </source>
</evidence>
<evidence type="ECO:0000256" key="2">
    <source>
        <dbReference type="ARBA" id="ARBA00022692"/>
    </source>
</evidence>
<dbReference type="GO" id="GO:0015421">
    <property type="term" value="F:ABC-type oligopeptide transporter activity"/>
    <property type="evidence" value="ECO:0007669"/>
    <property type="project" value="TreeGrafter"/>
</dbReference>
<dbReference type="InterPro" id="IPR003439">
    <property type="entry name" value="ABC_transporter-like_ATP-bd"/>
</dbReference>
<reference evidence="7" key="1">
    <citation type="submission" date="2021-02" db="EMBL/GenBank/DDBJ databases">
        <authorList>
            <person name="Nowell W R."/>
        </authorList>
    </citation>
    <scope>NUCLEOTIDE SEQUENCE</scope>
</reference>
<dbReference type="PANTHER" id="PTHR43394">
    <property type="entry name" value="ATP-DEPENDENT PERMEASE MDL1, MITOCHONDRIAL"/>
    <property type="match status" value="1"/>
</dbReference>
<feature type="transmembrane region" description="Helical" evidence="5">
    <location>
        <begin position="181"/>
        <end position="202"/>
    </location>
</feature>
<keyword evidence="4 5" id="KW-0472">Membrane</keyword>
<dbReference type="Gene3D" id="1.20.1560.10">
    <property type="entry name" value="ABC transporter type 1, transmembrane domain"/>
    <property type="match status" value="1"/>
</dbReference>
<proteinExistence type="predicted"/>
<dbReference type="Gene3D" id="3.40.50.300">
    <property type="entry name" value="P-loop containing nucleotide triphosphate hydrolases"/>
    <property type="match status" value="1"/>
</dbReference>
<dbReference type="PANTHER" id="PTHR43394:SF27">
    <property type="entry name" value="ATP-DEPENDENT TRANSLOCASE ABCB1-LIKE"/>
    <property type="match status" value="1"/>
</dbReference>
<dbReference type="EMBL" id="CAJOBC010005615">
    <property type="protein sequence ID" value="CAF3869759.1"/>
    <property type="molecule type" value="Genomic_DNA"/>
</dbReference>
<dbReference type="GO" id="GO:0005743">
    <property type="term" value="C:mitochondrial inner membrane"/>
    <property type="evidence" value="ECO:0007669"/>
    <property type="project" value="TreeGrafter"/>
</dbReference>
<accession>A0A814PEM2</accession>
<dbReference type="AlphaFoldDB" id="A0A814PEM2"/>
<dbReference type="InterPro" id="IPR036640">
    <property type="entry name" value="ABC1_TM_sf"/>
</dbReference>
<protein>
    <recommendedName>
        <fullName evidence="6">ABC transporter domain-containing protein</fullName>
    </recommendedName>
</protein>
<comment type="subcellular location">
    <subcellularLocation>
        <location evidence="1">Membrane</location>
        <topology evidence="1">Multi-pass membrane protein</topology>
    </subcellularLocation>
</comment>
<organism evidence="7 9">
    <name type="scientific">Didymodactylos carnosus</name>
    <dbReference type="NCBI Taxonomy" id="1234261"/>
    <lineage>
        <taxon>Eukaryota</taxon>
        <taxon>Metazoa</taxon>
        <taxon>Spiralia</taxon>
        <taxon>Gnathifera</taxon>
        <taxon>Rotifera</taxon>
        <taxon>Eurotatoria</taxon>
        <taxon>Bdelloidea</taxon>
        <taxon>Philodinida</taxon>
        <taxon>Philodinidae</taxon>
        <taxon>Didymodactylos</taxon>
    </lineage>
</organism>
<comment type="caution">
    <text evidence="7">The sequence shown here is derived from an EMBL/GenBank/DDBJ whole genome shotgun (WGS) entry which is preliminary data.</text>
</comment>
<dbReference type="Proteomes" id="UP000663829">
    <property type="component" value="Unassembled WGS sequence"/>
</dbReference>
<evidence type="ECO:0000259" key="6">
    <source>
        <dbReference type="Pfam" id="PF00005"/>
    </source>
</evidence>
<dbReference type="EMBL" id="CAJNOQ010005615">
    <property type="protein sequence ID" value="CAF1105127.1"/>
    <property type="molecule type" value="Genomic_DNA"/>
</dbReference>
<sequence length="232" mass="25607">MVGERGVCLSGGEKQRIAIARALIDNPKILLLDEATSALDNLNEVIVQQALDKASKEGRTTITIAHRLSTIRNADCIYIIANGGIIEYGNHEQLMLNKLGHYYQMVQTQTLSSVVIDDENTLTGVLNQSTVDEQDKASRYQHYISGNMESDKLERVTTESNNSGQNEFLFVKLLKLNSPEWYYIVMGSLAALINGAIIPLVCGRKIPMVYFDIMAVRGNAGVSGNLDTTPER</sequence>
<dbReference type="GO" id="GO:0016887">
    <property type="term" value="F:ATP hydrolysis activity"/>
    <property type="evidence" value="ECO:0007669"/>
    <property type="project" value="InterPro"/>
</dbReference>
<name>A0A814PEM2_9BILA</name>
<dbReference type="InterPro" id="IPR027417">
    <property type="entry name" value="P-loop_NTPase"/>
</dbReference>
<dbReference type="OrthoDB" id="6500128at2759"/>
<feature type="domain" description="ABC transporter" evidence="6">
    <location>
        <begin position="5"/>
        <end position="37"/>
    </location>
</feature>
<gene>
    <name evidence="7" type="ORF">GPM918_LOCUS18946</name>
    <name evidence="8" type="ORF">SRO942_LOCUS18943</name>
</gene>
<keyword evidence="3 5" id="KW-1133">Transmembrane helix</keyword>